<keyword evidence="1" id="KW-0732">Signal</keyword>
<dbReference type="Pfam" id="PF13365">
    <property type="entry name" value="Trypsin_2"/>
    <property type="match status" value="1"/>
</dbReference>
<dbReference type="PANTHER" id="PTHR36234">
    <property type="entry name" value="LYSYL ENDOPEPTIDASE"/>
    <property type="match status" value="1"/>
</dbReference>
<gene>
    <name evidence="2" type="ORF">JIV24_17800</name>
</gene>
<protein>
    <submittedName>
        <fullName evidence="2">Trypsin-like peptidase domain-containing protein</fullName>
    </submittedName>
</protein>
<proteinExistence type="predicted"/>
<feature type="chain" id="PRO_5047092915" evidence="1">
    <location>
        <begin position="20"/>
        <end position="722"/>
    </location>
</feature>
<evidence type="ECO:0000313" key="2">
    <source>
        <dbReference type="EMBL" id="MBK3519208.1"/>
    </source>
</evidence>
<dbReference type="PROSITE" id="PS00134">
    <property type="entry name" value="TRYPSIN_HIS"/>
    <property type="match status" value="1"/>
</dbReference>
<dbReference type="Gene3D" id="2.40.10.10">
    <property type="entry name" value="Trypsin-like serine proteases"/>
    <property type="match status" value="2"/>
</dbReference>
<dbReference type="InterPro" id="IPR026444">
    <property type="entry name" value="Secre_tail"/>
</dbReference>
<sequence length="722" mass="79824">MVKQIVALFLFAIGIAANGQVSQGGQPLPESEYLESVELYLSRSARAMAMPSVRKNPKQPLRFAEPIYTNFTPQNSGIWESDVNGFNVWRLAIKSEGALSLNLIFDKFYLSDNDKLFVYDPERTQVLGAFTKQNNKPSKIFAVAPVAGDELIIELQTKRPIDSNHEIQLSAVNHDFLGVHGYLKRKSDFGDSGSCNIDASCEDVCSEEVRRAVCKIITDGVYLCSGTMVNSSDTESKPMFLTAGHCATNGSGTLFDYTAQTIIFFFNYESPSCDPIINGTDAQTVSGAELLAYVENMDFALLRLAEMPQESYRPYLAGWTTQAAISESVFSVHHPQGDVKKIAISKGAPANATYAASSYGGVRFLEDVHWHIAEWDRGVTEGGSSGSGLFTEDQLLIGNLSGGEAYCGNLVNDYYVRFNQAWNKNTEKDKSLSQWLSPADISVTEMDGRELSDYKRISHLNEPKTAHVQYDNDFKGSWSGHNDRNYIAYASSFYDIESAKIGGVYVVPSKAINSNQTVNVKIWDNNNGVPGDVLWSEENIPIRDFSANSESLLELSTPLEVKNAFFAGIEISYEASIDTFSVYMSDISAEDGENRAFVQQANGEWAKFNDLHSSIQKSTYWVDVLASDAVFVNIGDIPKTIPDTYVKIINNPIKSGEIRFETNIGFLEHVEVFSINGSKLQEESMPAVTQGTFSVCNLPSGLYLIRFSGKHKTVVKRVIINN</sequence>
<evidence type="ECO:0000313" key="3">
    <source>
        <dbReference type="Proteomes" id="UP000605676"/>
    </source>
</evidence>
<keyword evidence="3" id="KW-1185">Reference proteome</keyword>
<comment type="caution">
    <text evidence="2">The sequence shown here is derived from an EMBL/GenBank/DDBJ whole genome shotgun (WGS) entry which is preliminary data.</text>
</comment>
<accession>A0ABS1HPQ6</accession>
<organism evidence="2 3">
    <name type="scientific">Carboxylicivirga marina</name>
    <dbReference type="NCBI Taxonomy" id="2800988"/>
    <lineage>
        <taxon>Bacteria</taxon>
        <taxon>Pseudomonadati</taxon>
        <taxon>Bacteroidota</taxon>
        <taxon>Bacteroidia</taxon>
        <taxon>Marinilabiliales</taxon>
        <taxon>Marinilabiliaceae</taxon>
        <taxon>Carboxylicivirga</taxon>
    </lineage>
</organism>
<dbReference type="PANTHER" id="PTHR36234:SF5">
    <property type="entry name" value="LYSYL ENDOPEPTIDASE"/>
    <property type="match status" value="1"/>
</dbReference>
<feature type="signal peptide" evidence="1">
    <location>
        <begin position="1"/>
        <end position="19"/>
    </location>
</feature>
<dbReference type="NCBIfam" id="TIGR04183">
    <property type="entry name" value="Por_Secre_tail"/>
    <property type="match status" value="1"/>
</dbReference>
<dbReference type="InterPro" id="IPR043504">
    <property type="entry name" value="Peptidase_S1_PA_chymotrypsin"/>
</dbReference>
<reference evidence="2 3" key="1">
    <citation type="submission" date="2021-01" db="EMBL/GenBank/DDBJ databases">
        <title>Carboxyliciviraga sp.nov., isolated from coastal sediments.</title>
        <authorList>
            <person name="Lu D."/>
            <person name="Zhang T."/>
        </authorList>
    </citation>
    <scope>NUCLEOTIDE SEQUENCE [LARGE SCALE GENOMIC DNA]</scope>
    <source>
        <strain evidence="2 3">N1Y132</strain>
    </source>
</reference>
<dbReference type="InterPro" id="IPR018114">
    <property type="entry name" value="TRYPSIN_HIS"/>
</dbReference>
<evidence type="ECO:0000256" key="1">
    <source>
        <dbReference type="SAM" id="SignalP"/>
    </source>
</evidence>
<dbReference type="InterPro" id="IPR009003">
    <property type="entry name" value="Peptidase_S1_PA"/>
</dbReference>
<dbReference type="EMBL" id="JAENRR010000057">
    <property type="protein sequence ID" value="MBK3519208.1"/>
    <property type="molecule type" value="Genomic_DNA"/>
</dbReference>
<dbReference type="RefSeq" id="WP_200466429.1">
    <property type="nucleotide sequence ID" value="NZ_JAENRR010000057.1"/>
</dbReference>
<name>A0ABS1HPQ6_9BACT</name>
<dbReference type="SUPFAM" id="SSF50494">
    <property type="entry name" value="Trypsin-like serine proteases"/>
    <property type="match status" value="1"/>
</dbReference>
<dbReference type="Proteomes" id="UP000605676">
    <property type="component" value="Unassembled WGS sequence"/>
</dbReference>